<dbReference type="PANTHER" id="PTHR47027:SF20">
    <property type="entry name" value="REVERSE TRANSCRIPTASE-LIKE PROTEIN WITH RNA-DIRECTED DNA POLYMERASE DOMAIN"/>
    <property type="match status" value="1"/>
</dbReference>
<comment type="caution">
    <text evidence="2">The sequence shown here is derived from an EMBL/GenBank/DDBJ whole genome shotgun (WGS) entry which is preliminary data.</text>
</comment>
<sequence>MSKRDNTLEMKQHEMSRQLVNWRVSCPRKWCDVRKQNMKAVLKVLRRLPNIQADRLQFGIAKCRNYYKSENLCPLNLLSKNLKVRIYKTVILCLSIVLYGCETWTLTLREEQRLRRCENKVLRKIFEAKRDEVTGEWRKLHNAELHALFSSPDIIRNIKSRRLRWAEHVARMGESRNAYRVLVGRPEGKRPLGKPRRRREDNIKMDLREVGYDDRDWINLQGEYKINTRRKGVDKDKRKNMRTRRKQGEERERNKRRENKRNTRGTRRQGEQGEDKENKRNKENKGKEKTRKQ</sequence>
<gene>
    <name evidence="2" type="ORF">ANN_10243</name>
</gene>
<evidence type="ECO:0008006" key="4">
    <source>
        <dbReference type="Google" id="ProtNLM"/>
    </source>
</evidence>
<evidence type="ECO:0000313" key="2">
    <source>
        <dbReference type="EMBL" id="KAJ4448229.1"/>
    </source>
</evidence>
<proteinExistence type="predicted"/>
<feature type="compositionally biased region" description="Basic and acidic residues" evidence="1">
    <location>
        <begin position="268"/>
        <end position="287"/>
    </location>
</feature>
<dbReference type="Proteomes" id="UP001148838">
    <property type="component" value="Unassembled WGS sequence"/>
</dbReference>
<feature type="region of interest" description="Disordered" evidence="1">
    <location>
        <begin position="229"/>
        <end position="293"/>
    </location>
</feature>
<feature type="compositionally biased region" description="Basic residues" evidence="1">
    <location>
        <begin position="256"/>
        <end position="267"/>
    </location>
</feature>
<reference evidence="2 3" key="1">
    <citation type="journal article" date="2022" name="Allergy">
        <title>Genome assembly and annotation of Periplaneta americana reveal a comprehensive cockroach allergen profile.</title>
        <authorList>
            <person name="Wang L."/>
            <person name="Xiong Q."/>
            <person name="Saelim N."/>
            <person name="Wang L."/>
            <person name="Nong W."/>
            <person name="Wan A.T."/>
            <person name="Shi M."/>
            <person name="Liu X."/>
            <person name="Cao Q."/>
            <person name="Hui J.H.L."/>
            <person name="Sookrung N."/>
            <person name="Leung T.F."/>
            <person name="Tungtrongchitr A."/>
            <person name="Tsui S.K.W."/>
        </authorList>
    </citation>
    <scope>NUCLEOTIDE SEQUENCE [LARGE SCALE GENOMIC DNA]</scope>
    <source>
        <strain evidence="2">PWHHKU_190912</strain>
    </source>
</reference>
<dbReference type="EMBL" id="JAJSOF020000005">
    <property type="protein sequence ID" value="KAJ4448229.1"/>
    <property type="molecule type" value="Genomic_DNA"/>
</dbReference>
<feature type="compositionally biased region" description="Basic and acidic residues" evidence="1">
    <location>
        <begin position="246"/>
        <end position="255"/>
    </location>
</feature>
<protein>
    <recommendedName>
        <fullName evidence="4">Endonuclease-reverse transcriptase</fullName>
    </recommendedName>
</protein>
<dbReference type="PANTHER" id="PTHR47027">
    <property type="entry name" value="REVERSE TRANSCRIPTASE DOMAIN-CONTAINING PROTEIN"/>
    <property type="match status" value="1"/>
</dbReference>
<evidence type="ECO:0000256" key="1">
    <source>
        <dbReference type="SAM" id="MobiDB-lite"/>
    </source>
</evidence>
<name>A0ABQ8TNW0_PERAM</name>
<accession>A0ABQ8TNW0</accession>
<organism evidence="2 3">
    <name type="scientific">Periplaneta americana</name>
    <name type="common">American cockroach</name>
    <name type="synonym">Blatta americana</name>
    <dbReference type="NCBI Taxonomy" id="6978"/>
    <lineage>
        <taxon>Eukaryota</taxon>
        <taxon>Metazoa</taxon>
        <taxon>Ecdysozoa</taxon>
        <taxon>Arthropoda</taxon>
        <taxon>Hexapoda</taxon>
        <taxon>Insecta</taxon>
        <taxon>Pterygota</taxon>
        <taxon>Neoptera</taxon>
        <taxon>Polyneoptera</taxon>
        <taxon>Dictyoptera</taxon>
        <taxon>Blattodea</taxon>
        <taxon>Blattoidea</taxon>
        <taxon>Blattidae</taxon>
        <taxon>Blattinae</taxon>
        <taxon>Periplaneta</taxon>
    </lineage>
</organism>
<evidence type="ECO:0000313" key="3">
    <source>
        <dbReference type="Proteomes" id="UP001148838"/>
    </source>
</evidence>
<keyword evidence="3" id="KW-1185">Reference proteome</keyword>